<feature type="region of interest" description="Disordered" evidence="1">
    <location>
        <begin position="73"/>
        <end position="119"/>
    </location>
</feature>
<feature type="region of interest" description="Disordered" evidence="1">
    <location>
        <begin position="1"/>
        <end position="29"/>
    </location>
</feature>
<accession>A0A165CHU1</accession>
<reference evidence="2 3" key="1">
    <citation type="journal article" date="2016" name="Mol. Biol. Evol.">
        <title>Comparative Genomics of Early-Diverging Mushroom-Forming Fungi Provides Insights into the Origins of Lignocellulose Decay Capabilities.</title>
        <authorList>
            <person name="Nagy L.G."/>
            <person name="Riley R."/>
            <person name="Tritt A."/>
            <person name="Adam C."/>
            <person name="Daum C."/>
            <person name="Floudas D."/>
            <person name="Sun H."/>
            <person name="Yadav J.S."/>
            <person name="Pangilinan J."/>
            <person name="Larsson K.H."/>
            <person name="Matsuura K."/>
            <person name="Barry K."/>
            <person name="Labutti K."/>
            <person name="Kuo R."/>
            <person name="Ohm R.A."/>
            <person name="Bhattacharya S.S."/>
            <person name="Shirouzu T."/>
            <person name="Yoshinaga Y."/>
            <person name="Martin F.M."/>
            <person name="Grigoriev I.V."/>
            <person name="Hibbett D.S."/>
        </authorList>
    </citation>
    <scope>NUCLEOTIDE SEQUENCE [LARGE SCALE GENOMIC DNA]</scope>
    <source>
        <strain evidence="2 3">HHB12029</strain>
    </source>
</reference>
<sequence length="335" mass="37573">MGPMTATHLQMWRPEGEAEYSGSTSTLTSPLEQAACSAIRPVSATVLNELDDDHSPLTIVSACANCAADPSPVADMERASSPAFPVDDSNANEPDDAQKKSLGAVSTTIQEPRQEPRTRYTEKDELMWDMADMARFDESSKALLEKVLRNPFSATDPLDDSWLRHEIARMADGPSKKELEEKYDNFKAVHKRRPTFPARTAAVLDALPYAKGRRAWDILNTVTKTLSYPFFANVAKRIPAVAAVRPSDTPKLVPCTQEYKNWYKKQEADYLAREEREPFSTFTPTPDEWTQFEQQVLVDAQKIEDWVKKEANPFIKTAWTAYAALHPTLSDAEKA</sequence>
<proteinExistence type="predicted"/>
<keyword evidence="3" id="KW-1185">Reference proteome</keyword>
<evidence type="ECO:0000313" key="2">
    <source>
        <dbReference type="EMBL" id="KZV82493.1"/>
    </source>
</evidence>
<evidence type="ECO:0000256" key="1">
    <source>
        <dbReference type="SAM" id="MobiDB-lite"/>
    </source>
</evidence>
<dbReference type="EMBL" id="KV426320">
    <property type="protein sequence ID" value="KZV82493.1"/>
    <property type="molecule type" value="Genomic_DNA"/>
</dbReference>
<dbReference type="AlphaFoldDB" id="A0A165CHU1"/>
<name>A0A165CHU1_EXIGL</name>
<dbReference type="Proteomes" id="UP000077266">
    <property type="component" value="Unassembled WGS sequence"/>
</dbReference>
<gene>
    <name evidence="2" type="ORF">EXIGLDRAFT_702477</name>
</gene>
<protein>
    <submittedName>
        <fullName evidence="2">Uncharacterized protein</fullName>
    </submittedName>
</protein>
<organism evidence="2 3">
    <name type="scientific">Exidia glandulosa HHB12029</name>
    <dbReference type="NCBI Taxonomy" id="1314781"/>
    <lineage>
        <taxon>Eukaryota</taxon>
        <taxon>Fungi</taxon>
        <taxon>Dikarya</taxon>
        <taxon>Basidiomycota</taxon>
        <taxon>Agaricomycotina</taxon>
        <taxon>Agaricomycetes</taxon>
        <taxon>Auriculariales</taxon>
        <taxon>Exidiaceae</taxon>
        <taxon>Exidia</taxon>
    </lineage>
</organism>
<dbReference type="InParanoid" id="A0A165CHU1"/>
<evidence type="ECO:0000313" key="3">
    <source>
        <dbReference type="Proteomes" id="UP000077266"/>
    </source>
</evidence>